<organism evidence="1 2">
    <name type="scientific">Mytilus coruscus</name>
    <name type="common">Sea mussel</name>
    <dbReference type="NCBI Taxonomy" id="42192"/>
    <lineage>
        <taxon>Eukaryota</taxon>
        <taxon>Metazoa</taxon>
        <taxon>Spiralia</taxon>
        <taxon>Lophotrochozoa</taxon>
        <taxon>Mollusca</taxon>
        <taxon>Bivalvia</taxon>
        <taxon>Autobranchia</taxon>
        <taxon>Pteriomorphia</taxon>
        <taxon>Mytilida</taxon>
        <taxon>Mytiloidea</taxon>
        <taxon>Mytilidae</taxon>
        <taxon>Mytilinae</taxon>
        <taxon>Mytilus</taxon>
    </lineage>
</organism>
<name>A0A6J8DFY8_MYTCO</name>
<keyword evidence="2" id="KW-1185">Reference proteome</keyword>
<dbReference type="InterPro" id="IPR038563">
    <property type="entry name" value="Endonuclease_7_sf"/>
</dbReference>
<dbReference type="OrthoDB" id="414982at2759"/>
<dbReference type="PANTHER" id="PTHR31511">
    <property type="entry name" value="PROTEIN CBG23764"/>
    <property type="match status" value="1"/>
</dbReference>
<evidence type="ECO:0008006" key="3">
    <source>
        <dbReference type="Google" id="ProtNLM"/>
    </source>
</evidence>
<dbReference type="Pfam" id="PF02945">
    <property type="entry name" value="Endonuclease_7"/>
    <property type="match status" value="1"/>
</dbReference>
<accession>A0A6J8DFY8</accession>
<evidence type="ECO:0000313" key="2">
    <source>
        <dbReference type="Proteomes" id="UP000507470"/>
    </source>
</evidence>
<dbReference type="InterPro" id="IPR004211">
    <property type="entry name" value="Endonuclease_7"/>
</dbReference>
<dbReference type="EMBL" id="CACVKT020007199">
    <property type="protein sequence ID" value="CAC5406272.1"/>
    <property type="molecule type" value="Genomic_DNA"/>
</dbReference>
<gene>
    <name evidence="1" type="ORF">MCOR_39863</name>
</gene>
<dbReference type="Proteomes" id="UP000507470">
    <property type="component" value="Unassembled WGS sequence"/>
</dbReference>
<dbReference type="AlphaFoldDB" id="A0A6J8DFY8"/>
<dbReference type="SUPFAM" id="SSF54060">
    <property type="entry name" value="His-Me finger endonucleases"/>
    <property type="match status" value="1"/>
</dbReference>
<dbReference type="InterPro" id="IPR044925">
    <property type="entry name" value="His-Me_finger_sf"/>
</dbReference>
<sequence>MPEPGKNILEFNNHHFKNRLPFVIYCDFEACNIPMQSCTPDPDKSYTKPISKQEINSYGMYVHSDYPEIYKSQYFHYDGDDVDKPILNKYEEDEFQEATECYICGKEFEENNKVREHDHLSGKYRGAACQSCNTKEGKATKLIPVFFHNGSNYDFHFLIEELMKHEDEYNKEKTKKYIVHYKVLKDYIKLGMKVTKVYKTISFKESDWLAKYINFNTEQRTKSKSDFEKDLWKLMNNSFYGKTLEDIRGRSEIKLLTDRKK</sequence>
<dbReference type="PANTHER" id="PTHR31511:SF12">
    <property type="entry name" value="RHO TERMINATION FACTOR N-TERMINAL DOMAIN-CONTAINING PROTEIN"/>
    <property type="match status" value="1"/>
</dbReference>
<dbReference type="Gene3D" id="3.40.1800.10">
    <property type="entry name" value="His-Me finger endonucleases"/>
    <property type="match status" value="1"/>
</dbReference>
<proteinExistence type="predicted"/>
<evidence type="ECO:0000313" key="1">
    <source>
        <dbReference type="EMBL" id="CAC5406272.1"/>
    </source>
</evidence>
<reference evidence="1 2" key="1">
    <citation type="submission" date="2020-06" db="EMBL/GenBank/DDBJ databases">
        <authorList>
            <person name="Li R."/>
            <person name="Bekaert M."/>
        </authorList>
    </citation>
    <scope>NUCLEOTIDE SEQUENCE [LARGE SCALE GENOMIC DNA]</scope>
    <source>
        <strain evidence="2">wild</strain>
    </source>
</reference>
<protein>
    <recommendedName>
        <fullName evidence="3">DNA-directed DNA polymerase</fullName>
    </recommendedName>
</protein>